<comment type="caution">
    <text evidence="3">The sequence shown here is derived from an EMBL/GenBank/DDBJ whole genome shotgun (WGS) entry which is preliminary data.</text>
</comment>
<dbReference type="Proteomes" id="UP000254118">
    <property type="component" value="Unassembled WGS sequence"/>
</dbReference>
<dbReference type="EMBL" id="UFYA01000001">
    <property type="protein sequence ID" value="STD14306.1"/>
    <property type="molecule type" value="Genomic_DNA"/>
</dbReference>
<organism evidence="3 4">
    <name type="scientific">Dermatophilus congolensis</name>
    <dbReference type="NCBI Taxonomy" id="1863"/>
    <lineage>
        <taxon>Bacteria</taxon>
        <taxon>Bacillati</taxon>
        <taxon>Actinomycetota</taxon>
        <taxon>Actinomycetes</taxon>
        <taxon>Micrococcales</taxon>
        <taxon>Dermatophilaceae</taxon>
        <taxon>Dermatophilus</taxon>
    </lineage>
</organism>
<reference evidence="3 4" key="1">
    <citation type="submission" date="2018-06" db="EMBL/GenBank/DDBJ databases">
        <authorList>
            <consortium name="Pathogen Informatics"/>
            <person name="Doyle S."/>
        </authorList>
    </citation>
    <scope>NUCLEOTIDE SEQUENCE [LARGE SCALE GENOMIC DNA]</scope>
    <source>
        <strain evidence="3 4">NCTC7915</strain>
    </source>
</reference>
<evidence type="ECO:0000259" key="2">
    <source>
        <dbReference type="Pfam" id="PF01548"/>
    </source>
</evidence>
<protein>
    <recommendedName>
        <fullName evidence="2">Transposase IS110-like N-terminal domain-containing protein</fullName>
    </recommendedName>
</protein>
<feature type="compositionally biased region" description="Basic residues" evidence="1">
    <location>
        <begin position="76"/>
        <end position="92"/>
    </location>
</feature>
<dbReference type="GO" id="GO:0006313">
    <property type="term" value="P:DNA transposition"/>
    <property type="evidence" value="ECO:0007669"/>
    <property type="project" value="InterPro"/>
</dbReference>
<evidence type="ECO:0000313" key="4">
    <source>
        <dbReference type="Proteomes" id="UP000254118"/>
    </source>
</evidence>
<dbReference type="InterPro" id="IPR002525">
    <property type="entry name" value="Transp_IS110-like_N"/>
</dbReference>
<gene>
    <name evidence="3" type="ORF">NCTC7915_02080</name>
</gene>
<evidence type="ECO:0000256" key="1">
    <source>
        <dbReference type="SAM" id="MobiDB-lite"/>
    </source>
</evidence>
<accession>A0AA46H1A0</accession>
<name>A0AA46H1A0_9MICO</name>
<dbReference type="RefSeq" id="WP_115031817.1">
    <property type="nucleotide sequence ID" value="NZ_UFYA01000001.1"/>
</dbReference>
<dbReference type="AlphaFoldDB" id="A0AA46H1A0"/>
<feature type="domain" description="Transposase IS110-like N-terminal" evidence="2">
    <location>
        <begin position="13"/>
        <end position="52"/>
    </location>
</feature>
<sequence>MHGLLDRSYAVYLGLDVSKGEHHACALAQDGKRLHDKPLSQDETRIKDAVQQAHGPRGRTLCRGRNGAGPGQSWSRRLRRGTHAPHRRPVVV</sequence>
<evidence type="ECO:0000313" key="3">
    <source>
        <dbReference type="EMBL" id="STD14306.1"/>
    </source>
</evidence>
<dbReference type="GO" id="GO:0004803">
    <property type="term" value="F:transposase activity"/>
    <property type="evidence" value="ECO:0007669"/>
    <property type="project" value="InterPro"/>
</dbReference>
<feature type="region of interest" description="Disordered" evidence="1">
    <location>
        <begin position="49"/>
        <end position="92"/>
    </location>
</feature>
<dbReference type="GO" id="GO:0003677">
    <property type="term" value="F:DNA binding"/>
    <property type="evidence" value="ECO:0007669"/>
    <property type="project" value="InterPro"/>
</dbReference>
<proteinExistence type="predicted"/>
<dbReference type="Pfam" id="PF01548">
    <property type="entry name" value="DEDD_Tnp_IS110"/>
    <property type="match status" value="1"/>
</dbReference>